<evidence type="ECO:0000259" key="1">
    <source>
        <dbReference type="Pfam" id="PF24764"/>
    </source>
</evidence>
<comment type="caution">
    <text evidence="2">The sequence shown here is derived from an EMBL/GenBank/DDBJ whole genome shotgun (WGS) entry which is preliminary data.</text>
</comment>
<dbReference type="Proteomes" id="UP001219934">
    <property type="component" value="Unassembled WGS sequence"/>
</dbReference>
<dbReference type="PANTHER" id="PTHR46791">
    <property type="entry name" value="EXPRESSED PROTEIN"/>
    <property type="match status" value="1"/>
</dbReference>
<name>A0AAD6BI42_9TELE</name>
<dbReference type="PANTHER" id="PTHR46791:SF11">
    <property type="entry name" value="INTEGRASE CATALYTIC DOMAIN-CONTAINING PROTEIN"/>
    <property type="match status" value="1"/>
</dbReference>
<evidence type="ECO:0000313" key="2">
    <source>
        <dbReference type="EMBL" id="KAJ4943188.1"/>
    </source>
</evidence>
<dbReference type="AlphaFoldDB" id="A0AAD6BI42"/>
<dbReference type="Pfam" id="PF24764">
    <property type="entry name" value="rva_4"/>
    <property type="match status" value="1"/>
</dbReference>
<dbReference type="EMBL" id="JAPTMU010000005">
    <property type="protein sequence ID" value="KAJ4943188.1"/>
    <property type="molecule type" value="Genomic_DNA"/>
</dbReference>
<sequence length="284" mass="32327">MTGLELPCTVLTPSLTISRMNNLGCIVRRTYSVPSPQSLMHIDTNHKLIRYNIVIFGWHRWLFAEDNVSWCSIQQPRKFGFPLRVRADQGVENVDVARLMFTVRGTGRGSFISGKSVHNQRIERLWRDMWTAVTVIYYDALHYLEEEGFLNIGNATHLFCCQYVFLPRLQDDLDTFRSGWENHPIRTEGHMTPNQLWELGRIHHPIPVSDNMEGVDIPQIEWENSGFAPDGHSSVIVPDTESPLTDGQMAALREAVDPRAASQSFGSDIYIAAVQCCEHVLSDD</sequence>
<organism evidence="2 3">
    <name type="scientific">Pogonophryne albipinna</name>
    <dbReference type="NCBI Taxonomy" id="1090488"/>
    <lineage>
        <taxon>Eukaryota</taxon>
        <taxon>Metazoa</taxon>
        <taxon>Chordata</taxon>
        <taxon>Craniata</taxon>
        <taxon>Vertebrata</taxon>
        <taxon>Euteleostomi</taxon>
        <taxon>Actinopterygii</taxon>
        <taxon>Neopterygii</taxon>
        <taxon>Teleostei</taxon>
        <taxon>Neoteleostei</taxon>
        <taxon>Acanthomorphata</taxon>
        <taxon>Eupercaria</taxon>
        <taxon>Perciformes</taxon>
        <taxon>Notothenioidei</taxon>
        <taxon>Pogonophryne</taxon>
    </lineage>
</organism>
<gene>
    <name evidence="2" type="ORF">JOQ06_005693</name>
</gene>
<protein>
    <recommendedName>
        <fullName evidence="1">Integrase core domain-containing protein</fullName>
    </recommendedName>
</protein>
<reference evidence="2" key="1">
    <citation type="submission" date="2022-11" db="EMBL/GenBank/DDBJ databases">
        <title>Chromosome-level genome of Pogonophryne albipinna.</title>
        <authorList>
            <person name="Jo E."/>
        </authorList>
    </citation>
    <scope>NUCLEOTIDE SEQUENCE</scope>
    <source>
        <strain evidence="2">SGF0006</strain>
        <tissue evidence="2">Muscle</tissue>
    </source>
</reference>
<accession>A0AAD6BI42</accession>
<dbReference type="InterPro" id="IPR058913">
    <property type="entry name" value="Integrase_dom_put"/>
</dbReference>
<keyword evidence="3" id="KW-1185">Reference proteome</keyword>
<feature type="domain" description="Integrase core" evidence="1">
    <location>
        <begin position="31"/>
        <end position="202"/>
    </location>
</feature>
<proteinExistence type="predicted"/>
<evidence type="ECO:0000313" key="3">
    <source>
        <dbReference type="Proteomes" id="UP001219934"/>
    </source>
</evidence>